<dbReference type="Pfam" id="PF02743">
    <property type="entry name" value="dCache_1"/>
    <property type="match status" value="1"/>
</dbReference>
<evidence type="ECO:0000256" key="5">
    <source>
        <dbReference type="ARBA" id="ARBA00022989"/>
    </source>
</evidence>
<name>A0AA35GIE2_9BURK</name>
<evidence type="ECO:0000256" key="6">
    <source>
        <dbReference type="ARBA" id="ARBA00023136"/>
    </source>
</evidence>
<comment type="subcellular location">
    <subcellularLocation>
        <location evidence="1">Cell membrane</location>
        <topology evidence="1">Multi-pass membrane protein</topology>
    </subcellularLocation>
</comment>
<dbReference type="CDD" id="cd01949">
    <property type="entry name" value="GGDEF"/>
    <property type="match status" value="1"/>
</dbReference>
<keyword evidence="5 8" id="KW-1133">Transmembrane helix</keyword>
<dbReference type="GO" id="GO:1902201">
    <property type="term" value="P:negative regulation of bacterial-type flagellum-dependent cell motility"/>
    <property type="evidence" value="ECO:0007669"/>
    <property type="project" value="TreeGrafter"/>
</dbReference>
<dbReference type="Pfam" id="PF00990">
    <property type="entry name" value="GGDEF"/>
    <property type="match status" value="1"/>
</dbReference>
<proteinExistence type="predicted"/>
<keyword evidence="4 8" id="KW-0812">Transmembrane</keyword>
<dbReference type="InterPro" id="IPR050469">
    <property type="entry name" value="Diguanylate_Cyclase"/>
</dbReference>
<dbReference type="EMBL" id="CAHPSC010000015">
    <property type="protein sequence ID" value="CAB5680885.1"/>
    <property type="molecule type" value="Genomic_DNA"/>
</dbReference>
<dbReference type="Proteomes" id="UP000834458">
    <property type="component" value="Unassembled WGS sequence"/>
</dbReference>
<dbReference type="Gene3D" id="6.10.340.10">
    <property type="match status" value="1"/>
</dbReference>
<evidence type="ECO:0000256" key="4">
    <source>
        <dbReference type="ARBA" id="ARBA00022692"/>
    </source>
</evidence>
<dbReference type="SUPFAM" id="SSF55073">
    <property type="entry name" value="Nucleotide cyclase"/>
    <property type="match status" value="1"/>
</dbReference>
<dbReference type="InterPro" id="IPR000160">
    <property type="entry name" value="GGDEF_dom"/>
</dbReference>
<dbReference type="InterPro" id="IPR029787">
    <property type="entry name" value="Nucleotide_cyclase"/>
</dbReference>
<accession>A0AA35GIE2</accession>
<feature type="domain" description="GGDEF" evidence="9">
    <location>
        <begin position="392"/>
        <end position="562"/>
    </location>
</feature>
<dbReference type="InterPro" id="IPR043128">
    <property type="entry name" value="Rev_trsase/Diguanyl_cyclase"/>
</dbReference>
<comment type="catalytic activity">
    <reaction evidence="7">
        <text>2 GTP = 3',3'-c-di-GMP + 2 diphosphate</text>
        <dbReference type="Rhea" id="RHEA:24898"/>
        <dbReference type="ChEBI" id="CHEBI:33019"/>
        <dbReference type="ChEBI" id="CHEBI:37565"/>
        <dbReference type="ChEBI" id="CHEBI:58805"/>
        <dbReference type="EC" id="2.7.7.65"/>
    </reaction>
</comment>
<dbReference type="FunFam" id="3.30.70.270:FF:000001">
    <property type="entry name" value="Diguanylate cyclase domain protein"/>
    <property type="match status" value="1"/>
</dbReference>
<evidence type="ECO:0000259" key="9">
    <source>
        <dbReference type="SMART" id="SM00267"/>
    </source>
</evidence>
<organism evidence="10 11">
    <name type="scientific">Comamonas aquatica</name>
    <dbReference type="NCBI Taxonomy" id="225991"/>
    <lineage>
        <taxon>Bacteria</taxon>
        <taxon>Pseudomonadati</taxon>
        <taxon>Pseudomonadota</taxon>
        <taxon>Betaproteobacteria</taxon>
        <taxon>Burkholderiales</taxon>
        <taxon>Comamonadaceae</taxon>
        <taxon>Comamonas</taxon>
    </lineage>
</organism>
<dbReference type="PANTHER" id="PTHR45138">
    <property type="entry name" value="REGULATORY COMPONENTS OF SENSORY TRANSDUCTION SYSTEM"/>
    <property type="match status" value="1"/>
</dbReference>
<dbReference type="EC" id="2.7.7.65" evidence="2"/>
<gene>
    <name evidence="10" type="primary">pleD_4</name>
    <name evidence="10" type="ORF">GHA_01393</name>
</gene>
<keyword evidence="3" id="KW-1003">Cell membrane</keyword>
<dbReference type="GO" id="GO:0043709">
    <property type="term" value="P:cell adhesion involved in single-species biofilm formation"/>
    <property type="evidence" value="ECO:0007669"/>
    <property type="project" value="TreeGrafter"/>
</dbReference>
<evidence type="ECO:0000256" key="3">
    <source>
        <dbReference type="ARBA" id="ARBA00022475"/>
    </source>
</evidence>
<dbReference type="AlphaFoldDB" id="A0AA35GIE2"/>
<feature type="transmembrane region" description="Helical" evidence="8">
    <location>
        <begin position="302"/>
        <end position="322"/>
    </location>
</feature>
<keyword evidence="6 8" id="KW-0472">Membrane</keyword>
<evidence type="ECO:0000313" key="10">
    <source>
        <dbReference type="EMBL" id="CAB5680885.1"/>
    </source>
</evidence>
<dbReference type="GO" id="GO:0005886">
    <property type="term" value="C:plasma membrane"/>
    <property type="evidence" value="ECO:0007669"/>
    <property type="project" value="UniProtKB-SubCell"/>
</dbReference>
<dbReference type="Gene3D" id="3.30.70.270">
    <property type="match status" value="1"/>
</dbReference>
<dbReference type="SMART" id="SM00267">
    <property type="entry name" value="GGDEF"/>
    <property type="match status" value="1"/>
</dbReference>
<evidence type="ECO:0000313" key="11">
    <source>
        <dbReference type="Proteomes" id="UP000834458"/>
    </source>
</evidence>
<evidence type="ECO:0000256" key="7">
    <source>
        <dbReference type="ARBA" id="ARBA00034247"/>
    </source>
</evidence>
<evidence type="ECO:0000256" key="8">
    <source>
        <dbReference type="SAM" id="Phobius"/>
    </source>
</evidence>
<dbReference type="InterPro" id="IPR033479">
    <property type="entry name" value="dCache_1"/>
</dbReference>
<dbReference type="RefSeq" id="WP_234686687.1">
    <property type="nucleotide sequence ID" value="NZ_CAHPSC010000015.1"/>
</dbReference>
<feature type="transmembrane region" description="Helical" evidence="8">
    <location>
        <begin position="15"/>
        <end position="35"/>
    </location>
</feature>
<dbReference type="PANTHER" id="PTHR45138:SF9">
    <property type="entry name" value="DIGUANYLATE CYCLASE DGCM-RELATED"/>
    <property type="match status" value="1"/>
</dbReference>
<reference evidence="10" key="1">
    <citation type="submission" date="2020-05" db="EMBL/GenBank/DDBJ databases">
        <authorList>
            <person name="Delgado-Blas J."/>
        </authorList>
    </citation>
    <scope>NUCLEOTIDE SEQUENCE</scope>
    <source>
        <strain evidence="10">BB1454</strain>
    </source>
</reference>
<dbReference type="GO" id="GO:0052621">
    <property type="term" value="F:diguanylate cyclase activity"/>
    <property type="evidence" value="ECO:0007669"/>
    <property type="project" value="UniProtKB-EC"/>
</dbReference>
<dbReference type="CDD" id="cd12914">
    <property type="entry name" value="PDC1_DGC_like"/>
    <property type="match status" value="1"/>
</dbReference>
<protein>
    <recommendedName>
        <fullName evidence="2">diguanylate cyclase</fullName>
        <ecNumber evidence="2">2.7.7.65</ecNumber>
    </recommendedName>
</protein>
<evidence type="ECO:0000256" key="2">
    <source>
        <dbReference type="ARBA" id="ARBA00012528"/>
    </source>
</evidence>
<evidence type="ECO:0000256" key="1">
    <source>
        <dbReference type="ARBA" id="ARBA00004651"/>
    </source>
</evidence>
<sequence>MVEPPPPIRSLRTQIALVFGSFSAALAMVVCFLAGEVLKIRLQHQAGTALGIVAHNAGNLLQQDLQQQIRRAQVLASSPELWEEGLDSPSVAQLLQRMQHLNPYNVWIGVTDIDGQVQNATGGLLLGTNVSERPWFQEALRGPYISDVHPAKLLQNLLPRSATGEPLRVVDFVAPIYQSDSGKRLGVIGIHANWDWVQVAMDRLLQGPAKYSQQSIFIFDRAGTLIYAPGGAIAPYLALGQAYPKALVGTAPQPQLVTWKDRPQPYLTAALRLQPPSDENDLGWWIVARQPIETAYADANRVLWMALGLGLVAGLFAAWIAWRLARHVSNDLKQLAQAATHVQTTHDIDSLPLLHSNREVFQLSQALSEMTHKLLRANEEMQEQVRIRTLELQQANAELECQASTDPLTGLLNRRGFETQAQVALALAIRSGRPLSVLTLDIDFFKHINDQFGHDAGDLVLTSLAHLLRKRLRQADIVARFGGEEFVVLLPDTDGEDALRTGHSLLQTIEETPIPQVGHITASAGVSSLQAGDADGLTDMLRRADDALYQAKRTGRNRACRQD</sequence>
<dbReference type="NCBIfam" id="TIGR00254">
    <property type="entry name" value="GGDEF"/>
    <property type="match status" value="1"/>
</dbReference>
<dbReference type="Gene3D" id="3.30.450.20">
    <property type="entry name" value="PAS domain"/>
    <property type="match status" value="1"/>
</dbReference>
<comment type="caution">
    <text evidence="10">The sequence shown here is derived from an EMBL/GenBank/DDBJ whole genome shotgun (WGS) entry which is preliminary data.</text>
</comment>